<organism evidence="10 11">
    <name type="scientific">Adhaeribacter soli</name>
    <dbReference type="NCBI Taxonomy" id="2607655"/>
    <lineage>
        <taxon>Bacteria</taxon>
        <taxon>Pseudomonadati</taxon>
        <taxon>Bacteroidota</taxon>
        <taxon>Cytophagia</taxon>
        <taxon>Cytophagales</taxon>
        <taxon>Hymenobacteraceae</taxon>
        <taxon>Adhaeribacter</taxon>
    </lineage>
</organism>
<feature type="transmembrane region" description="Helical" evidence="9">
    <location>
        <begin position="339"/>
        <end position="360"/>
    </location>
</feature>
<dbReference type="GO" id="GO:0016757">
    <property type="term" value="F:glycosyltransferase activity"/>
    <property type="evidence" value="ECO:0007669"/>
    <property type="project" value="UniProtKB-KW"/>
</dbReference>
<evidence type="ECO:0000256" key="4">
    <source>
        <dbReference type="ARBA" id="ARBA00022692"/>
    </source>
</evidence>
<accession>A0A5N1J5N1</accession>
<evidence type="ECO:0000313" key="11">
    <source>
        <dbReference type="Proteomes" id="UP000326570"/>
    </source>
</evidence>
<keyword evidence="7 9" id="KW-0472">Membrane</keyword>
<keyword evidence="3 10" id="KW-0808">Transferase</keyword>
<gene>
    <name evidence="10" type="ORF">F0P94_02210</name>
</gene>
<dbReference type="PANTHER" id="PTHR32044:SF80">
    <property type="entry name" value="XYLOGLUCAN GLYCOSYLTRANSFERASE 2-RELATED"/>
    <property type="match status" value="1"/>
</dbReference>
<evidence type="ECO:0000256" key="1">
    <source>
        <dbReference type="ARBA" id="ARBA00004653"/>
    </source>
</evidence>
<dbReference type="Pfam" id="PF13641">
    <property type="entry name" value="Glyco_tranf_2_3"/>
    <property type="match status" value="1"/>
</dbReference>
<dbReference type="Proteomes" id="UP000326570">
    <property type="component" value="Unassembled WGS sequence"/>
</dbReference>
<dbReference type="FunFam" id="3.90.550.10:FF:000057">
    <property type="entry name" value="Glycosyltransferase-like protein, family 2"/>
    <property type="match status" value="1"/>
</dbReference>
<feature type="transmembrane region" description="Helical" evidence="9">
    <location>
        <begin position="461"/>
        <end position="480"/>
    </location>
</feature>
<comment type="caution">
    <text evidence="10">The sequence shown here is derived from an EMBL/GenBank/DDBJ whole genome shotgun (WGS) entry which is preliminary data.</text>
</comment>
<evidence type="ECO:0000256" key="3">
    <source>
        <dbReference type="ARBA" id="ARBA00022679"/>
    </source>
</evidence>
<evidence type="ECO:0000256" key="9">
    <source>
        <dbReference type="SAM" id="Phobius"/>
    </source>
</evidence>
<dbReference type="AlphaFoldDB" id="A0A5N1J5N1"/>
<dbReference type="CDD" id="cd06437">
    <property type="entry name" value="CESA_CaSu_A2"/>
    <property type="match status" value="1"/>
</dbReference>
<evidence type="ECO:0000313" key="10">
    <source>
        <dbReference type="EMBL" id="KAA9346211.1"/>
    </source>
</evidence>
<evidence type="ECO:0000256" key="8">
    <source>
        <dbReference type="ARBA" id="ARBA00023316"/>
    </source>
</evidence>
<keyword evidence="2" id="KW-0328">Glycosyltransferase</keyword>
<evidence type="ECO:0000256" key="7">
    <source>
        <dbReference type="ARBA" id="ARBA00023136"/>
    </source>
</evidence>
<dbReference type="SUPFAM" id="SSF53448">
    <property type="entry name" value="Nucleotide-diphospho-sugar transferases"/>
    <property type="match status" value="1"/>
</dbReference>
<sequence>MEILLLLLYGLCLLFIFCYSLLQLNLTVLFLRSRKSAGKAFYPPPAEWPAVTVQLPIYNERFVVERLLEAVTALEFPREKLQIQVLDDSTDETVEIVAQKVAAYQAQGINISQVRRRNREGYKAGALKYGLYQATGEFIAIFDADFVPEPDFLKQTIPAFHKPEIGVVQTRWGHLNEESSLLTRLQAFGLDAHFSIEQSGRNFGGHFINFNGTAGVWRRQCIESAGGWESDTLTEDLDLSYRAQLKGWEFLYLENKVVPAELPADLPALKSQQYRWTKGAAETSRKHFKKLWQASIPAATRWHGLFHLLNSSVFISLFLASLLSLPLLFLQTNSESSAFILRSTGIFLTGFLLLSVYYFVSFRFAQPALPKRVFLFRFPLFLSVSMGLSLHNALAVSQGFLGLKTPFVRTPKYSLTGISGSWKTNPYRLSGLSLITLLEGMLAIAFWFSVFYGLMHEQYRFLFFHGMLAVGYSLVFYYSLRHSFTR</sequence>
<dbReference type="InterPro" id="IPR029044">
    <property type="entry name" value="Nucleotide-diphossugar_trans"/>
</dbReference>
<dbReference type="GO" id="GO:0071555">
    <property type="term" value="P:cell wall organization"/>
    <property type="evidence" value="ECO:0007669"/>
    <property type="project" value="UniProtKB-KW"/>
</dbReference>
<evidence type="ECO:0000256" key="6">
    <source>
        <dbReference type="ARBA" id="ARBA00023034"/>
    </source>
</evidence>
<evidence type="ECO:0000256" key="2">
    <source>
        <dbReference type="ARBA" id="ARBA00022676"/>
    </source>
</evidence>
<keyword evidence="11" id="KW-1185">Reference proteome</keyword>
<feature type="transmembrane region" description="Helical" evidence="9">
    <location>
        <begin position="6"/>
        <end position="31"/>
    </location>
</feature>
<protein>
    <submittedName>
        <fullName evidence="10">Glycosyltransferase</fullName>
    </submittedName>
</protein>
<dbReference type="Gene3D" id="3.90.550.10">
    <property type="entry name" value="Spore Coat Polysaccharide Biosynthesis Protein SpsA, Chain A"/>
    <property type="match status" value="1"/>
</dbReference>
<keyword evidence="8" id="KW-0961">Cell wall biogenesis/degradation</keyword>
<name>A0A5N1J5N1_9BACT</name>
<keyword evidence="6" id="KW-0333">Golgi apparatus</keyword>
<dbReference type="PANTHER" id="PTHR32044">
    <property type="entry name" value="GLUCOMANNAN 4-BETA-MANNOSYLTRANSFERASE 9"/>
    <property type="match status" value="1"/>
</dbReference>
<feature type="transmembrane region" description="Helical" evidence="9">
    <location>
        <begin position="305"/>
        <end position="327"/>
    </location>
</feature>
<feature type="transmembrane region" description="Helical" evidence="9">
    <location>
        <begin position="432"/>
        <end position="454"/>
    </location>
</feature>
<dbReference type="EMBL" id="VTWT01000001">
    <property type="protein sequence ID" value="KAA9346211.1"/>
    <property type="molecule type" value="Genomic_DNA"/>
</dbReference>
<proteinExistence type="predicted"/>
<keyword evidence="5 9" id="KW-1133">Transmembrane helix</keyword>
<keyword evidence="4 9" id="KW-0812">Transmembrane</keyword>
<comment type="subcellular location">
    <subcellularLocation>
        <location evidence="1">Golgi apparatus membrane</location>
        <topology evidence="1">Multi-pass membrane protein</topology>
    </subcellularLocation>
</comment>
<feature type="transmembrane region" description="Helical" evidence="9">
    <location>
        <begin position="380"/>
        <end position="401"/>
    </location>
</feature>
<evidence type="ECO:0000256" key="5">
    <source>
        <dbReference type="ARBA" id="ARBA00022989"/>
    </source>
</evidence>
<reference evidence="10 11" key="1">
    <citation type="submission" date="2019-09" db="EMBL/GenBank/DDBJ databases">
        <title>Genome sequence of Adhaeribacter sp. M2.</title>
        <authorList>
            <person name="Srinivasan S."/>
        </authorList>
    </citation>
    <scope>NUCLEOTIDE SEQUENCE [LARGE SCALE GENOMIC DNA]</scope>
    <source>
        <strain evidence="10 11">M2</strain>
    </source>
</reference>